<comment type="subcellular location">
    <subcellularLocation>
        <location evidence="11">Cell membrane</location>
        <topology evidence="11">Multi-pass membrane protein</topology>
    </subcellularLocation>
</comment>
<feature type="binding site" evidence="11">
    <location>
        <position position="146"/>
    </location>
    <ligand>
        <name>Zn(2+)</name>
        <dbReference type="ChEBI" id="CHEBI:29105"/>
        <note>catalytic</note>
    </ligand>
</feature>
<evidence type="ECO:0000313" key="13">
    <source>
        <dbReference type="EMBL" id="HEF64860.1"/>
    </source>
</evidence>
<dbReference type="NCBIfam" id="NF002669">
    <property type="entry name" value="PRK02391.1"/>
    <property type="match status" value="1"/>
</dbReference>
<keyword evidence="6 11" id="KW-0378">Hydrolase</keyword>
<dbReference type="InterPro" id="IPR022919">
    <property type="entry name" value="Pept_M48_protease_HtpX"/>
</dbReference>
<dbReference type="CDD" id="cd07327">
    <property type="entry name" value="M48B_HtpX_like"/>
    <property type="match status" value="1"/>
</dbReference>
<comment type="cofactor">
    <cofactor evidence="11">
        <name>Zn(2+)</name>
        <dbReference type="ChEBI" id="CHEBI:29105"/>
    </cofactor>
    <text evidence="11">Binds 1 zinc ion per subunit.</text>
</comment>
<feature type="active site" evidence="11">
    <location>
        <position position="143"/>
    </location>
</feature>
<protein>
    <recommendedName>
        <fullName evidence="11">Protease HtpX homolog</fullName>
        <ecNumber evidence="11">3.4.24.-</ecNumber>
    </recommendedName>
</protein>
<evidence type="ECO:0000256" key="5">
    <source>
        <dbReference type="ARBA" id="ARBA00022723"/>
    </source>
</evidence>
<feature type="transmembrane region" description="Helical" evidence="11">
    <location>
        <begin position="186"/>
        <end position="210"/>
    </location>
</feature>
<keyword evidence="4 11" id="KW-0812">Transmembrane</keyword>
<dbReference type="PANTHER" id="PTHR43221">
    <property type="entry name" value="PROTEASE HTPX"/>
    <property type="match status" value="1"/>
</dbReference>
<organism evidence="13">
    <name type="scientific">Thermomicrobium roseum</name>
    <dbReference type="NCBI Taxonomy" id="500"/>
    <lineage>
        <taxon>Bacteria</taxon>
        <taxon>Pseudomonadati</taxon>
        <taxon>Thermomicrobiota</taxon>
        <taxon>Thermomicrobia</taxon>
        <taxon>Thermomicrobiales</taxon>
        <taxon>Thermomicrobiaceae</taxon>
        <taxon>Thermomicrobium</taxon>
    </lineage>
</organism>
<dbReference type="InterPro" id="IPR050083">
    <property type="entry name" value="HtpX_protease"/>
</dbReference>
<dbReference type="HAMAP" id="MF_00188">
    <property type="entry name" value="Pept_M48_protease_HtpX"/>
    <property type="match status" value="1"/>
</dbReference>
<feature type="domain" description="Peptidase M48" evidence="12">
    <location>
        <begin position="77"/>
        <end position="290"/>
    </location>
</feature>
<dbReference type="Pfam" id="PF01435">
    <property type="entry name" value="Peptidase_M48"/>
    <property type="match status" value="1"/>
</dbReference>
<dbReference type="GO" id="GO:0004222">
    <property type="term" value="F:metalloendopeptidase activity"/>
    <property type="evidence" value="ECO:0007669"/>
    <property type="project" value="UniProtKB-UniRule"/>
</dbReference>
<name>A0A7C1G363_THERO</name>
<keyword evidence="10 11" id="KW-0472">Membrane</keyword>
<keyword evidence="2 11" id="KW-1003">Cell membrane</keyword>
<evidence type="ECO:0000256" key="7">
    <source>
        <dbReference type="ARBA" id="ARBA00022833"/>
    </source>
</evidence>
<dbReference type="GO" id="GO:0006508">
    <property type="term" value="P:proteolysis"/>
    <property type="evidence" value="ECO:0007669"/>
    <property type="project" value="UniProtKB-KW"/>
</dbReference>
<keyword evidence="8 11" id="KW-1133">Transmembrane helix</keyword>
<keyword evidence="7 11" id="KW-0862">Zinc</keyword>
<keyword evidence="3 11" id="KW-0645">Protease</keyword>
<dbReference type="EMBL" id="DSJL01000009">
    <property type="protein sequence ID" value="HEF64860.1"/>
    <property type="molecule type" value="Genomic_DNA"/>
</dbReference>
<dbReference type="InterPro" id="IPR001915">
    <property type="entry name" value="Peptidase_M48"/>
</dbReference>
<evidence type="ECO:0000259" key="12">
    <source>
        <dbReference type="Pfam" id="PF01435"/>
    </source>
</evidence>
<dbReference type="AlphaFoldDB" id="A0A7C1G363"/>
<dbReference type="Gene3D" id="3.30.2010.10">
    <property type="entry name" value="Metalloproteases ('zincins'), catalytic domain"/>
    <property type="match status" value="1"/>
</dbReference>
<evidence type="ECO:0000256" key="4">
    <source>
        <dbReference type="ARBA" id="ARBA00022692"/>
    </source>
</evidence>
<accession>A0A7C1G363</accession>
<reference evidence="13" key="1">
    <citation type="journal article" date="2020" name="mSystems">
        <title>Genome- and Community-Level Interaction Insights into Carbon Utilization and Element Cycling Functions of Hydrothermarchaeota in Hydrothermal Sediment.</title>
        <authorList>
            <person name="Zhou Z."/>
            <person name="Liu Y."/>
            <person name="Xu W."/>
            <person name="Pan J."/>
            <person name="Luo Z.H."/>
            <person name="Li M."/>
        </authorList>
    </citation>
    <scope>NUCLEOTIDE SEQUENCE [LARGE SCALE GENOMIC DNA]</scope>
    <source>
        <strain evidence="13">SpSt-222</strain>
    </source>
</reference>
<feature type="binding site" evidence="11">
    <location>
        <position position="142"/>
    </location>
    <ligand>
        <name>Zn(2+)</name>
        <dbReference type="ChEBI" id="CHEBI:29105"/>
        <note>catalytic</note>
    </ligand>
</feature>
<gene>
    <name evidence="11 13" type="primary">htpX</name>
    <name evidence="13" type="ORF">ENP47_04585</name>
</gene>
<comment type="caution">
    <text evidence="13">The sequence shown here is derived from an EMBL/GenBank/DDBJ whole genome shotgun (WGS) entry which is preliminary data.</text>
</comment>
<sequence>MRRVERWARDPELTIRMVLVLFGLGLLYILFLTALIASGIDTVAVLVFAAVFAFLQVVLSEPLALASVGARILKPGEQPRLQEMVERVAALAGIPRIRVGIIETPMPNAFAIGKGLRSSTVVVTRGLLDLLDDEELEAVIAHEIAHVRNRDVLVMTIAGFFVVVAQLVFRILFWSGGGSSDRNRRGSGLAIAFMVSLLVWILGQLLLLALSRYREFVADRMAGILTGRPLTLASALLKISGQISRIPSRDLREVQEMAAFFIIPPLRGESLLALFSTHPPVSERVRRLEQLQRQLEGLA</sequence>
<dbReference type="PANTHER" id="PTHR43221:SF2">
    <property type="entry name" value="PROTEASE HTPX HOMOLOG"/>
    <property type="match status" value="1"/>
</dbReference>
<feature type="binding site" evidence="11">
    <location>
        <position position="215"/>
    </location>
    <ligand>
        <name>Zn(2+)</name>
        <dbReference type="ChEBI" id="CHEBI:29105"/>
        <note>catalytic</note>
    </ligand>
</feature>
<dbReference type="EC" id="3.4.24.-" evidence="11"/>
<dbReference type="GO" id="GO:0008270">
    <property type="term" value="F:zinc ion binding"/>
    <property type="evidence" value="ECO:0007669"/>
    <property type="project" value="UniProtKB-UniRule"/>
</dbReference>
<evidence type="ECO:0000256" key="1">
    <source>
        <dbReference type="ARBA" id="ARBA00009779"/>
    </source>
</evidence>
<comment type="similarity">
    <text evidence="1 11">Belongs to the peptidase M48B family.</text>
</comment>
<keyword evidence="5 11" id="KW-0479">Metal-binding</keyword>
<evidence type="ECO:0000256" key="6">
    <source>
        <dbReference type="ARBA" id="ARBA00022801"/>
    </source>
</evidence>
<keyword evidence="9 11" id="KW-0482">Metalloprotease</keyword>
<evidence type="ECO:0000256" key="3">
    <source>
        <dbReference type="ARBA" id="ARBA00022670"/>
    </source>
</evidence>
<feature type="transmembrane region" description="Helical" evidence="11">
    <location>
        <begin position="152"/>
        <end position="174"/>
    </location>
</feature>
<evidence type="ECO:0000256" key="10">
    <source>
        <dbReference type="ARBA" id="ARBA00023136"/>
    </source>
</evidence>
<evidence type="ECO:0000256" key="2">
    <source>
        <dbReference type="ARBA" id="ARBA00022475"/>
    </source>
</evidence>
<proteinExistence type="inferred from homology"/>
<evidence type="ECO:0000256" key="8">
    <source>
        <dbReference type="ARBA" id="ARBA00022989"/>
    </source>
</evidence>
<dbReference type="GO" id="GO:0005886">
    <property type="term" value="C:plasma membrane"/>
    <property type="evidence" value="ECO:0007669"/>
    <property type="project" value="UniProtKB-SubCell"/>
</dbReference>
<evidence type="ECO:0000256" key="11">
    <source>
        <dbReference type="HAMAP-Rule" id="MF_00188"/>
    </source>
</evidence>
<evidence type="ECO:0000256" key="9">
    <source>
        <dbReference type="ARBA" id="ARBA00023049"/>
    </source>
</evidence>
<feature type="transmembrane region" description="Helical" evidence="11">
    <location>
        <begin position="20"/>
        <end position="40"/>
    </location>
</feature>
<feature type="transmembrane region" description="Helical" evidence="11">
    <location>
        <begin position="46"/>
        <end position="70"/>
    </location>
</feature>